<comment type="caution">
    <text evidence="3">The sequence shown here is derived from an EMBL/GenBank/DDBJ whole genome shotgun (WGS) entry which is preliminary data.</text>
</comment>
<keyword evidence="1" id="KW-0812">Transmembrane</keyword>
<keyword evidence="4" id="KW-1185">Reference proteome</keyword>
<evidence type="ECO:0000256" key="1">
    <source>
        <dbReference type="SAM" id="Phobius"/>
    </source>
</evidence>
<keyword evidence="1" id="KW-1133">Transmembrane helix</keyword>
<dbReference type="InterPro" id="IPR055999">
    <property type="entry name" value="DUF7577"/>
</dbReference>
<proteinExistence type="predicted"/>
<accession>A0A2N0UTC1</accession>
<protein>
    <submittedName>
        <fullName evidence="3">Putative membrane protein</fullName>
    </submittedName>
</protein>
<dbReference type="SUPFAM" id="SSF49785">
    <property type="entry name" value="Galactose-binding domain-like"/>
    <property type="match status" value="1"/>
</dbReference>
<dbReference type="InterPro" id="IPR008979">
    <property type="entry name" value="Galactose-bd-like_sf"/>
</dbReference>
<feature type="domain" description="PASTA" evidence="2">
    <location>
        <begin position="104"/>
        <end position="170"/>
    </location>
</feature>
<dbReference type="SMART" id="SM00740">
    <property type="entry name" value="PASTA"/>
    <property type="match status" value="1"/>
</dbReference>
<dbReference type="Pfam" id="PF25302">
    <property type="entry name" value="NADase_transloc"/>
    <property type="match status" value="1"/>
</dbReference>
<dbReference type="InterPro" id="IPR005543">
    <property type="entry name" value="PASTA_dom"/>
</dbReference>
<dbReference type="PROSITE" id="PS51178">
    <property type="entry name" value="PASTA"/>
    <property type="match status" value="1"/>
</dbReference>
<reference evidence="3" key="1">
    <citation type="journal article" date="2018" name="Environ. Microbiol.">
        <title>Sporulation capability and amylosome conservation among diverse human colonic and rumen isolates of the keystone starch-degrader Ruminococcus bromii.</title>
        <authorList>
            <person name="Mukhopadhya I."/>
            <person name="Morais S."/>
            <person name="Laverde-Gomez J."/>
            <person name="Sheridan P.O."/>
            <person name="Walker A.W."/>
            <person name="Kelly W."/>
            <person name="Klieve A.V."/>
            <person name="Ouwerkerk D."/>
            <person name="Duncan S.H."/>
            <person name="Louis P."/>
            <person name="Koropatkin N."/>
            <person name="Cockburn D."/>
            <person name="Kibler R."/>
            <person name="Cooper P.J."/>
            <person name="Sandoval C."/>
            <person name="Crost E."/>
            <person name="Juge N."/>
            <person name="Bayer E.A."/>
            <person name="Flint H.J."/>
        </authorList>
    </citation>
    <scope>NUCLEOTIDE SEQUENCE [LARGE SCALE GENOMIC DNA]</scope>
    <source>
        <strain evidence="3">ATCC 27255</strain>
    </source>
</reference>
<evidence type="ECO:0000313" key="4">
    <source>
        <dbReference type="Proteomes" id="UP000233425"/>
    </source>
</evidence>
<dbReference type="NCBIfam" id="NF047619">
    <property type="entry name" value="NADase_discoid"/>
    <property type="match status" value="1"/>
</dbReference>
<name>A0A2N0UTC1_9FIRM</name>
<dbReference type="SUPFAM" id="SSF54184">
    <property type="entry name" value="Penicillin-binding protein 2x (pbp-2x), c-terminal domain"/>
    <property type="match status" value="1"/>
</dbReference>
<evidence type="ECO:0000313" key="3">
    <source>
        <dbReference type="EMBL" id="PKD30215.1"/>
    </source>
</evidence>
<evidence type="ECO:0000259" key="2">
    <source>
        <dbReference type="PROSITE" id="PS51178"/>
    </source>
</evidence>
<gene>
    <name evidence="3" type="ORF">RBATCC27255_01070</name>
</gene>
<dbReference type="Proteomes" id="UP000233425">
    <property type="component" value="Unassembled WGS sequence"/>
</dbReference>
<dbReference type="EMBL" id="NNSR01000048">
    <property type="protein sequence ID" value="PKD30215.1"/>
    <property type="molecule type" value="Genomic_DNA"/>
</dbReference>
<dbReference type="Gene3D" id="3.30.10.20">
    <property type="match status" value="1"/>
</dbReference>
<dbReference type="Pfam" id="PF03793">
    <property type="entry name" value="PASTA"/>
    <property type="match status" value="1"/>
</dbReference>
<dbReference type="CDD" id="cd06577">
    <property type="entry name" value="PASTA_pknB"/>
    <property type="match status" value="1"/>
</dbReference>
<dbReference type="InterPro" id="IPR057561">
    <property type="entry name" value="NADase_transloc"/>
</dbReference>
<sequence length="326" mass="36239">MRCPKCGTENAADMNFCKKCGNRLVASDKNTETQKGKSKKWLWIILILIFVLIISGVVYFVFFRYNNALEKNENGITRNSVSQTTTIENTTIVPTTITESTTQGMLQIVIPDVVGLDINDAKSSLTNIGLKCDIKYDSSRSVPKDYVVSQFPVSGRETNKGETIILYVSKGNEEESTVSYTKVNSNSMYFNSITASSTLSPEGDFSYGAENLRYNDSTCWCEGVTGRGNGEYITFSSNELQSVSGIQIINGYAKSTTSYYDNSRVKKIQFEFSDGSLVTKDISDSGTLQKVSFEKTINTTYIKMTILDTYSGDLYDDTCISYISPY</sequence>
<dbReference type="AlphaFoldDB" id="A0A2N0UTC1"/>
<keyword evidence="1" id="KW-0472">Membrane</keyword>
<organism evidence="3 4">
    <name type="scientific">Ruminococcus bromii</name>
    <dbReference type="NCBI Taxonomy" id="40518"/>
    <lineage>
        <taxon>Bacteria</taxon>
        <taxon>Bacillati</taxon>
        <taxon>Bacillota</taxon>
        <taxon>Clostridia</taxon>
        <taxon>Eubacteriales</taxon>
        <taxon>Oscillospiraceae</taxon>
        <taxon>Ruminococcus</taxon>
    </lineage>
</organism>
<dbReference type="Pfam" id="PF24463">
    <property type="entry name" value="DUF7577"/>
    <property type="match status" value="1"/>
</dbReference>
<dbReference type="RefSeq" id="WP_101029082.1">
    <property type="nucleotide sequence ID" value="NZ_CABMMZ010000048.1"/>
</dbReference>
<feature type="transmembrane region" description="Helical" evidence="1">
    <location>
        <begin position="41"/>
        <end position="62"/>
    </location>
</feature>
<dbReference type="Gene3D" id="2.60.120.260">
    <property type="entry name" value="Galactose-binding domain-like"/>
    <property type="match status" value="1"/>
</dbReference>